<dbReference type="PROSITE" id="PS00236">
    <property type="entry name" value="NEUROTR_ION_CHANNEL"/>
    <property type="match status" value="1"/>
</dbReference>
<keyword evidence="5 11" id="KW-0812">Transmembrane</keyword>
<dbReference type="InterPro" id="IPR006202">
    <property type="entry name" value="Neur_chan_lig-bd"/>
</dbReference>
<dbReference type="Gene3D" id="1.20.58.390">
    <property type="entry name" value="Neurotransmitter-gated ion-channel transmembrane domain"/>
    <property type="match status" value="1"/>
</dbReference>
<dbReference type="Gene3D" id="2.70.170.10">
    <property type="entry name" value="Neurotransmitter-gated ion-channel ligand-binding domain"/>
    <property type="match status" value="1"/>
</dbReference>
<dbReference type="PRINTS" id="PR00252">
    <property type="entry name" value="NRIONCHANNEL"/>
</dbReference>
<evidence type="ECO:0000256" key="7">
    <source>
        <dbReference type="ARBA" id="ARBA00022989"/>
    </source>
</evidence>
<gene>
    <name evidence="14" type="ORF">B4U79_05387</name>
</gene>
<dbReference type="GO" id="GO:0005254">
    <property type="term" value="F:chloride channel activity"/>
    <property type="evidence" value="ECO:0007669"/>
    <property type="project" value="UniProtKB-ARBA"/>
</dbReference>
<dbReference type="CDD" id="cd18987">
    <property type="entry name" value="LGIC_ECD_anion"/>
    <property type="match status" value="1"/>
</dbReference>
<evidence type="ECO:0000256" key="9">
    <source>
        <dbReference type="ARBA" id="ARBA00023136"/>
    </source>
</evidence>
<evidence type="ECO:0000313" key="14">
    <source>
        <dbReference type="EMBL" id="RWS06414.1"/>
    </source>
</evidence>
<dbReference type="InterPro" id="IPR006029">
    <property type="entry name" value="Neurotrans-gated_channel_TM"/>
</dbReference>
<proteinExistence type="inferred from homology"/>
<dbReference type="AlphaFoldDB" id="A0A443QTS1"/>
<feature type="transmembrane region" description="Helical" evidence="11">
    <location>
        <begin position="228"/>
        <end position="248"/>
    </location>
</feature>
<dbReference type="Pfam" id="PF02931">
    <property type="entry name" value="Neur_chan_LBD"/>
    <property type="match status" value="1"/>
</dbReference>
<dbReference type="Pfam" id="PF02932">
    <property type="entry name" value="Neur_chan_memb"/>
    <property type="match status" value="1"/>
</dbReference>
<dbReference type="CDD" id="cd19049">
    <property type="entry name" value="LGIC_TM_anion"/>
    <property type="match status" value="1"/>
</dbReference>
<evidence type="ECO:0000256" key="4">
    <source>
        <dbReference type="ARBA" id="ARBA00022475"/>
    </source>
</evidence>
<keyword evidence="7 11" id="KW-1133">Transmembrane helix</keyword>
<dbReference type="GO" id="GO:0099095">
    <property type="term" value="F:ligand-gated monoatomic anion channel activity"/>
    <property type="evidence" value="ECO:0007669"/>
    <property type="project" value="UniProtKB-ARBA"/>
</dbReference>
<dbReference type="PANTHER" id="PTHR18945">
    <property type="entry name" value="NEUROTRANSMITTER GATED ION CHANNEL"/>
    <property type="match status" value="1"/>
</dbReference>
<feature type="transmembrane region" description="Helical" evidence="11">
    <location>
        <begin position="283"/>
        <end position="310"/>
    </location>
</feature>
<dbReference type="Proteomes" id="UP000285301">
    <property type="component" value="Unassembled WGS sequence"/>
</dbReference>
<keyword evidence="9 11" id="KW-0472">Membrane</keyword>
<dbReference type="InterPro" id="IPR018000">
    <property type="entry name" value="Neurotransmitter_ion_chnl_CS"/>
</dbReference>
<dbReference type="OrthoDB" id="6422395at2759"/>
<keyword evidence="15" id="KW-1185">Reference proteome</keyword>
<evidence type="ECO:0000256" key="11">
    <source>
        <dbReference type="RuleBase" id="RU000687"/>
    </source>
</evidence>
<evidence type="ECO:0000256" key="1">
    <source>
        <dbReference type="ARBA" id="ARBA00004141"/>
    </source>
</evidence>
<evidence type="ECO:0000256" key="5">
    <source>
        <dbReference type="ARBA" id="ARBA00022692"/>
    </source>
</evidence>
<dbReference type="InterPro" id="IPR006201">
    <property type="entry name" value="Neur_channel"/>
</dbReference>
<keyword evidence="3 11" id="KW-0813">Transport</keyword>
<evidence type="ECO:0000256" key="3">
    <source>
        <dbReference type="ARBA" id="ARBA00022448"/>
    </source>
</evidence>
<dbReference type="EMBL" id="NCKU01004124">
    <property type="protein sequence ID" value="RWS06414.1"/>
    <property type="molecule type" value="Genomic_DNA"/>
</dbReference>
<evidence type="ECO:0000313" key="15">
    <source>
        <dbReference type="Proteomes" id="UP000285301"/>
    </source>
</evidence>
<evidence type="ECO:0000256" key="2">
    <source>
        <dbReference type="ARBA" id="ARBA00004236"/>
    </source>
</evidence>
<protein>
    <submittedName>
        <fullName evidence="14">Glycine receptor subunit alphaZ1-like protein</fullName>
    </submittedName>
</protein>
<keyword evidence="14" id="KW-0675">Receptor</keyword>
<organism evidence="14 15">
    <name type="scientific">Dinothrombium tinctorium</name>
    <dbReference type="NCBI Taxonomy" id="1965070"/>
    <lineage>
        <taxon>Eukaryota</taxon>
        <taxon>Metazoa</taxon>
        <taxon>Ecdysozoa</taxon>
        <taxon>Arthropoda</taxon>
        <taxon>Chelicerata</taxon>
        <taxon>Arachnida</taxon>
        <taxon>Acari</taxon>
        <taxon>Acariformes</taxon>
        <taxon>Trombidiformes</taxon>
        <taxon>Prostigmata</taxon>
        <taxon>Anystina</taxon>
        <taxon>Parasitengona</taxon>
        <taxon>Trombidioidea</taxon>
        <taxon>Trombidiidae</taxon>
        <taxon>Dinothrombium</taxon>
    </lineage>
</organism>
<feature type="domain" description="Neurotransmitter-gated ion-channel ligand-binding" evidence="12">
    <location>
        <begin position="62"/>
        <end position="224"/>
    </location>
</feature>
<dbReference type="STRING" id="1965070.A0A443QTS1"/>
<evidence type="ECO:0000259" key="13">
    <source>
        <dbReference type="Pfam" id="PF02932"/>
    </source>
</evidence>
<dbReference type="PRINTS" id="PR00253">
    <property type="entry name" value="GABAARECEPTR"/>
</dbReference>
<comment type="subcellular location">
    <subcellularLocation>
        <location evidence="2">Cell membrane</location>
    </subcellularLocation>
    <subcellularLocation>
        <location evidence="1">Membrane</location>
        <topology evidence="1">Multi-pass membrane protein</topology>
    </subcellularLocation>
</comment>
<dbReference type="GO" id="GO:0005886">
    <property type="term" value="C:plasma membrane"/>
    <property type="evidence" value="ECO:0007669"/>
    <property type="project" value="UniProtKB-SubCell"/>
</dbReference>
<reference evidence="14 15" key="1">
    <citation type="journal article" date="2018" name="Gigascience">
        <title>Genomes of trombidid mites reveal novel predicted allergens and laterally-transferred genes associated with secondary metabolism.</title>
        <authorList>
            <person name="Dong X."/>
            <person name="Chaisiri K."/>
            <person name="Xia D."/>
            <person name="Armstrong S.D."/>
            <person name="Fang Y."/>
            <person name="Donnelly M.J."/>
            <person name="Kadowaki T."/>
            <person name="McGarry J.W."/>
            <person name="Darby A.C."/>
            <person name="Makepeace B.L."/>
        </authorList>
    </citation>
    <scope>NUCLEOTIDE SEQUENCE [LARGE SCALE GENOMIC DNA]</scope>
    <source>
        <strain evidence="14">UoL-WK</strain>
    </source>
</reference>
<comment type="similarity">
    <text evidence="11">Belongs to the ligand-gated ion channel (TC 1.A.9) family.</text>
</comment>
<keyword evidence="10 11" id="KW-0407">Ion channel</keyword>
<keyword evidence="4" id="KW-1003">Cell membrane</keyword>
<name>A0A443QTS1_9ACAR</name>
<dbReference type="InterPro" id="IPR036734">
    <property type="entry name" value="Neur_chan_lig-bd_sf"/>
</dbReference>
<evidence type="ECO:0000256" key="10">
    <source>
        <dbReference type="ARBA" id="ARBA00023303"/>
    </source>
</evidence>
<dbReference type="GO" id="GO:0004888">
    <property type="term" value="F:transmembrane signaling receptor activity"/>
    <property type="evidence" value="ECO:0007669"/>
    <property type="project" value="InterPro"/>
</dbReference>
<keyword evidence="8 11" id="KW-0406">Ion transport</keyword>
<accession>A0A443QTS1</accession>
<sequence>TELQRKALLDEYYDSLSPPTPPGVPTIINITIKVLNIRSISEKELVNKIKVFSPLSHALYSLQKTYTLDLFIHQEWFEPRLRIPRLGEKEEIVLDASFKNKLWLPNFFFKNAISGQVTNILFPVTYFKVFDGKKVLMSSRVSLQLYCDMCFYMFPHDTQKCSLEIMSLSNTNDTVILKLKSFDLTKNLMLTTFKRPRESSEDCTRSYDVGTYSCIRCSLVMKRRLPLYMLKIYIPSFIIVTISFVGFWVPMTAYPARVALVVTSLLSLITQQLQTTAALNASYIIAIDVWMLICKTFVFGGLIEFAFAVASAEKQSQESTTINYLLFEYGNDIVNSKNTYFKPHFPS</sequence>
<dbReference type="InterPro" id="IPR036719">
    <property type="entry name" value="Neuro-gated_channel_TM_sf"/>
</dbReference>
<dbReference type="InterPro" id="IPR006028">
    <property type="entry name" value="GABAA/Glycine_rcpt"/>
</dbReference>
<dbReference type="SUPFAM" id="SSF90112">
    <property type="entry name" value="Neurotransmitter-gated ion-channel transmembrane pore"/>
    <property type="match status" value="1"/>
</dbReference>
<keyword evidence="6" id="KW-0732">Signal</keyword>
<feature type="non-terminal residue" evidence="14">
    <location>
        <position position="347"/>
    </location>
</feature>
<feature type="domain" description="Neurotransmitter-gated ion-channel transmembrane" evidence="13">
    <location>
        <begin position="232"/>
        <end position="318"/>
    </location>
</feature>
<dbReference type="InterPro" id="IPR038050">
    <property type="entry name" value="Neuro_actylchol_rec"/>
</dbReference>
<dbReference type="GO" id="GO:0005230">
    <property type="term" value="F:extracellular ligand-gated monoatomic ion channel activity"/>
    <property type="evidence" value="ECO:0007669"/>
    <property type="project" value="InterPro"/>
</dbReference>
<comment type="caution">
    <text evidence="11">Lacks conserved residue(s) required for the propagation of feature annotation.</text>
</comment>
<dbReference type="SUPFAM" id="SSF63712">
    <property type="entry name" value="Nicotinic receptor ligand binding domain-like"/>
    <property type="match status" value="1"/>
</dbReference>
<comment type="caution">
    <text evidence="14">The sequence shown here is derived from an EMBL/GenBank/DDBJ whole genome shotgun (WGS) entry which is preliminary data.</text>
</comment>
<feature type="non-terminal residue" evidence="14">
    <location>
        <position position="1"/>
    </location>
</feature>
<evidence type="ECO:0000256" key="6">
    <source>
        <dbReference type="ARBA" id="ARBA00022729"/>
    </source>
</evidence>
<evidence type="ECO:0000256" key="8">
    <source>
        <dbReference type="ARBA" id="ARBA00023065"/>
    </source>
</evidence>
<evidence type="ECO:0000259" key="12">
    <source>
        <dbReference type="Pfam" id="PF02931"/>
    </source>
</evidence>